<dbReference type="Proteomes" id="UP000694565">
    <property type="component" value="Unplaced"/>
</dbReference>
<dbReference type="Ensembl" id="ENSCLMT00005001443.1">
    <property type="protein sequence ID" value="ENSCLMP00005001354.1"/>
    <property type="gene ID" value="ENSCLMG00005000768.1"/>
</dbReference>
<name>A0A8C2WEZ6_CYCLU</name>
<accession>A0A8C2WEZ6</accession>
<evidence type="ECO:0000313" key="3">
    <source>
        <dbReference type="Proteomes" id="UP000694565"/>
    </source>
</evidence>
<proteinExistence type="predicted"/>
<organism evidence="2 3">
    <name type="scientific">Cyclopterus lumpus</name>
    <name type="common">Lumpsucker</name>
    <dbReference type="NCBI Taxonomy" id="8103"/>
    <lineage>
        <taxon>Eukaryota</taxon>
        <taxon>Metazoa</taxon>
        <taxon>Chordata</taxon>
        <taxon>Craniata</taxon>
        <taxon>Vertebrata</taxon>
        <taxon>Euteleostomi</taxon>
        <taxon>Actinopterygii</taxon>
        <taxon>Neopterygii</taxon>
        <taxon>Teleostei</taxon>
        <taxon>Neoteleostei</taxon>
        <taxon>Acanthomorphata</taxon>
        <taxon>Eupercaria</taxon>
        <taxon>Perciformes</taxon>
        <taxon>Cottioidei</taxon>
        <taxon>Cottales</taxon>
        <taxon>Cyclopteridae</taxon>
        <taxon>Cyclopterus</taxon>
    </lineage>
</organism>
<keyword evidence="3" id="KW-1185">Reference proteome</keyword>
<dbReference type="AlphaFoldDB" id="A0A8C2WEZ6"/>
<protein>
    <submittedName>
        <fullName evidence="2">Uncharacterized protein</fullName>
    </submittedName>
</protein>
<reference evidence="2" key="2">
    <citation type="submission" date="2025-09" db="UniProtKB">
        <authorList>
            <consortium name="Ensembl"/>
        </authorList>
    </citation>
    <scope>IDENTIFICATION</scope>
</reference>
<evidence type="ECO:0000256" key="1">
    <source>
        <dbReference type="SAM" id="MobiDB-lite"/>
    </source>
</evidence>
<feature type="region of interest" description="Disordered" evidence="1">
    <location>
        <begin position="91"/>
        <end position="110"/>
    </location>
</feature>
<evidence type="ECO:0000313" key="2">
    <source>
        <dbReference type="Ensembl" id="ENSCLMP00005001354.1"/>
    </source>
</evidence>
<sequence>SKDLEVCVCVYFRWFAEAVNSGWRAVDLGTRIPKGLLASLPSFDTGALCSSDFGLTLAVLKGVHRLPTTKDSDTADLDSISVAPTLEPDAKASCALPQSQAQSGFGRAKT</sequence>
<reference evidence="2" key="1">
    <citation type="submission" date="2025-08" db="UniProtKB">
        <authorList>
            <consortium name="Ensembl"/>
        </authorList>
    </citation>
    <scope>IDENTIFICATION</scope>
</reference>